<dbReference type="Proteomes" id="UP000178344">
    <property type="component" value="Unassembled WGS sequence"/>
</dbReference>
<organism evidence="1 2">
    <name type="scientific">Candidatus Kaiserbacteria bacterium RIFCSPHIGHO2_01_FULL_49_13</name>
    <dbReference type="NCBI Taxonomy" id="1798477"/>
    <lineage>
        <taxon>Bacteria</taxon>
        <taxon>Candidatus Kaiseribacteriota</taxon>
    </lineage>
</organism>
<dbReference type="EMBL" id="MFKQ01000033">
    <property type="protein sequence ID" value="OGG47022.1"/>
    <property type="molecule type" value="Genomic_DNA"/>
</dbReference>
<protein>
    <submittedName>
        <fullName evidence="1">Uncharacterized protein</fullName>
    </submittedName>
</protein>
<reference evidence="1 2" key="1">
    <citation type="journal article" date="2016" name="Nat. Commun.">
        <title>Thousands of microbial genomes shed light on interconnected biogeochemical processes in an aquifer system.</title>
        <authorList>
            <person name="Anantharaman K."/>
            <person name="Brown C.T."/>
            <person name="Hug L.A."/>
            <person name="Sharon I."/>
            <person name="Castelle C.J."/>
            <person name="Probst A.J."/>
            <person name="Thomas B.C."/>
            <person name="Singh A."/>
            <person name="Wilkins M.J."/>
            <person name="Karaoz U."/>
            <person name="Brodie E.L."/>
            <person name="Williams K.H."/>
            <person name="Hubbard S.S."/>
            <person name="Banfield J.F."/>
        </authorList>
    </citation>
    <scope>NUCLEOTIDE SEQUENCE [LARGE SCALE GENOMIC DNA]</scope>
</reference>
<dbReference type="AlphaFoldDB" id="A0A1F6CDM9"/>
<name>A0A1F6CDM9_9BACT</name>
<evidence type="ECO:0000313" key="1">
    <source>
        <dbReference type="EMBL" id="OGG47022.1"/>
    </source>
</evidence>
<proteinExistence type="predicted"/>
<evidence type="ECO:0000313" key="2">
    <source>
        <dbReference type="Proteomes" id="UP000178344"/>
    </source>
</evidence>
<sequence length="144" mass="16662">MSFSEGDWVEWIDPPQDPRHREAIKDLIKKNGLGPFKVVRVRDAHLHPQGGQMLWIEIRGVSHSAHSSWYKKCDEDGEQKLNRKFPEESEVRFETKYGDAKRNGQKATVLEHLPGQSGGFAHLIKFESNGDMQYVYAQELFPWP</sequence>
<accession>A0A1F6CDM9</accession>
<gene>
    <name evidence="1" type="ORF">A2671_00580</name>
</gene>
<comment type="caution">
    <text evidence="1">The sequence shown here is derived from an EMBL/GenBank/DDBJ whole genome shotgun (WGS) entry which is preliminary data.</text>
</comment>